<organism evidence="1 2">
    <name type="scientific">Mariniphaga anaerophila</name>
    <dbReference type="NCBI Taxonomy" id="1484053"/>
    <lineage>
        <taxon>Bacteria</taxon>
        <taxon>Pseudomonadati</taxon>
        <taxon>Bacteroidota</taxon>
        <taxon>Bacteroidia</taxon>
        <taxon>Marinilabiliales</taxon>
        <taxon>Prolixibacteraceae</taxon>
        <taxon>Mariniphaga</taxon>
    </lineage>
</organism>
<proteinExistence type="predicted"/>
<evidence type="ECO:0000313" key="2">
    <source>
        <dbReference type="Proteomes" id="UP000184164"/>
    </source>
</evidence>
<evidence type="ECO:0000313" key="1">
    <source>
        <dbReference type="EMBL" id="SHE98951.1"/>
    </source>
</evidence>
<gene>
    <name evidence="1" type="ORF">SAMN05444274_103179</name>
</gene>
<dbReference type="EMBL" id="FQUM01000003">
    <property type="protein sequence ID" value="SHE98951.1"/>
    <property type="molecule type" value="Genomic_DNA"/>
</dbReference>
<sequence length="35" mass="3872">MNEDICQSFPVIDIMIGIKKALTQIKAAFCLELSS</sequence>
<accession>A0A1M4XZM9</accession>
<keyword evidence="2" id="KW-1185">Reference proteome</keyword>
<dbReference type="AlphaFoldDB" id="A0A1M4XZM9"/>
<name>A0A1M4XZM9_9BACT</name>
<protein>
    <submittedName>
        <fullName evidence="1">Uncharacterized protein</fullName>
    </submittedName>
</protein>
<dbReference type="Proteomes" id="UP000184164">
    <property type="component" value="Unassembled WGS sequence"/>
</dbReference>
<dbReference type="STRING" id="1484053.SAMN05444274_103179"/>
<reference evidence="1 2" key="1">
    <citation type="submission" date="2016-11" db="EMBL/GenBank/DDBJ databases">
        <authorList>
            <person name="Jaros S."/>
            <person name="Januszkiewicz K."/>
            <person name="Wedrychowicz H."/>
        </authorList>
    </citation>
    <scope>NUCLEOTIDE SEQUENCE [LARGE SCALE GENOMIC DNA]</scope>
    <source>
        <strain evidence="1 2">DSM 26910</strain>
    </source>
</reference>